<dbReference type="RefSeq" id="WP_267313642.1">
    <property type="nucleotide sequence ID" value="NZ_CP045226.1"/>
</dbReference>
<dbReference type="EMBL" id="CP045226">
    <property type="protein sequence ID" value="QFS42679.1"/>
    <property type="molecule type" value="Genomic_DNA"/>
</dbReference>
<evidence type="ECO:0000313" key="1">
    <source>
        <dbReference type="EMBL" id="QFS42679.1"/>
    </source>
</evidence>
<name>A0A5P8VRZ4_9NOSO</name>
<evidence type="ECO:0000313" key="2">
    <source>
        <dbReference type="Proteomes" id="UP000326678"/>
    </source>
</evidence>
<reference evidence="1 2" key="1">
    <citation type="submission" date="2019-10" db="EMBL/GenBank/DDBJ databases">
        <title>Genomic and transcriptomic insights into the perfect genentic adaptation of a filamentous nitrogen-fixing cyanobacterium to rice fields.</title>
        <authorList>
            <person name="Chen Z."/>
        </authorList>
    </citation>
    <scope>NUCLEOTIDE SEQUENCE [LARGE SCALE GENOMIC DNA]</scope>
    <source>
        <strain evidence="1">CCNUC1</strain>
    </source>
</reference>
<organism evidence="1 2">
    <name type="scientific">Nostoc sphaeroides CCNUC1</name>
    <dbReference type="NCBI Taxonomy" id="2653204"/>
    <lineage>
        <taxon>Bacteria</taxon>
        <taxon>Bacillati</taxon>
        <taxon>Cyanobacteriota</taxon>
        <taxon>Cyanophyceae</taxon>
        <taxon>Nostocales</taxon>
        <taxon>Nostocaceae</taxon>
        <taxon>Nostoc</taxon>
    </lineage>
</organism>
<accession>A0A5P8VRZ4</accession>
<dbReference type="AlphaFoldDB" id="A0A5P8VRZ4"/>
<dbReference type="Proteomes" id="UP000326678">
    <property type="component" value="Chromosome Gxm1"/>
</dbReference>
<protein>
    <submittedName>
        <fullName evidence="1">Uncharacterized protein</fullName>
    </submittedName>
</protein>
<gene>
    <name evidence="1" type="ORF">GXM_00152</name>
</gene>
<keyword evidence="2" id="KW-1185">Reference proteome</keyword>
<dbReference type="KEGG" id="nsh:GXM_00152"/>
<proteinExistence type="predicted"/>
<sequence>MALPFAIIVGSDRHHALVDHQDSKISLWAAIAIKFMNYEF</sequence>